<reference evidence="2" key="1">
    <citation type="journal article" date="2014" name="Int. J. Syst. Evol. Microbiol.">
        <title>Complete genome sequence of Corynebacterium casei LMG S-19264T (=DSM 44701T), isolated from a smear-ripened cheese.</title>
        <authorList>
            <consortium name="US DOE Joint Genome Institute (JGI-PGF)"/>
            <person name="Walter F."/>
            <person name="Albersmeier A."/>
            <person name="Kalinowski J."/>
            <person name="Ruckert C."/>
        </authorList>
    </citation>
    <scope>NUCLEOTIDE SEQUENCE</scope>
    <source>
        <strain evidence="2">KCTC 12870</strain>
    </source>
</reference>
<dbReference type="EMBL" id="BMXG01000008">
    <property type="protein sequence ID" value="GHB99937.1"/>
    <property type="molecule type" value="Genomic_DNA"/>
</dbReference>
<keyword evidence="3" id="KW-1185">Reference proteome</keyword>
<keyword evidence="1" id="KW-0732">Signal</keyword>
<protein>
    <submittedName>
        <fullName evidence="2">Uncharacterized protein</fullName>
    </submittedName>
</protein>
<evidence type="ECO:0000313" key="2">
    <source>
        <dbReference type="EMBL" id="GHB99937.1"/>
    </source>
</evidence>
<comment type="caution">
    <text evidence="2">The sequence shown here is derived from an EMBL/GenBank/DDBJ whole genome shotgun (WGS) entry which is preliminary data.</text>
</comment>
<name>A0A8J3DHJ7_9BACT</name>
<organism evidence="2 3">
    <name type="scientific">Cerasicoccus arenae</name>
    <dbReference type="NCBI Taxonomy" id="424488"/>
    <lineage>
        <taxon>Bacteria</taxon>
        <taxon>Pseudomonadati</taxon>
        <taxon>Verrucomicrobiota</taxon>
        <taxon>Opitutia</taxon>
        <taxon>Puniceicoccales</taxon>
        <taxon>Cerasicoccaceae</taxon>
        <taxon>Cerasicoccus</taxon>
    </lineage>
</organism>
<gene>
    <name evidence="2" type="ORF">GCM10007047_15180</name>
</gene>
<reference evidence="2" key="2">
    <citation type="submission" date="2020-09" db="EMBL/GenBank/DDBJ databases">
        <authorList>
            <person name="Sun Q."/>
            <person name="Kim S."/>
        </authorList>
    </citation>
    <scope>NUCLEOTIDE SEQUENCE</scope>
    <source>
        <strain evidence="2">KCTC 12870</strain>
    </source>
</reference>
<dbReference type="AlphaFoldDB" id="A0A8J3DHJ7"/>
<proteinExistence type="predicted"/>
<dbReference type="RefSeq" id="WP_189513602.1">
    <property type="nucleotide sequence ID" value="NZ_BMXG01000008.1"/>
</dbReference>
<accession>A0A8J3DHJ7</accession>
<dbReference type="Proteomes" id="UP000642829">
    <property type="component" value="Unassembled WGS sequence"/>
</dbReference>
<feature type="chain" id="PRO_5035292742" evidence="1">
    <location>
        <begin position="23"/>
        <end position="236"/>
    </location>
</feature>
<feature type="signal peptide" evidence="1">
    <location>
        <begin position="1"/>
        <end position="22"/>
    </location>
</feature>
<evidence type="ECO:0000256" key="1">
    <source>
        <dbReference type="SAM" id="SignalP"/>
    </source>
</evidence>
<evidence type="ECO:0000313" key="3">
    <source>
        <dbReference type="Proteomes" id="UP000642829"/>
    </source>
</evidence>
<sequence>MSKIVRTFVLFCCYLAGCWLNAQTTSVNSNEEPEIDIEFTVLAWQSSDTEYTFESNGVATSFKLPLQYRSKDMHYMGSNPLVFYREELGADGVGIRVTLATVTLNPAISRQLLLFIPADAGSPYEHRILAMDDRLENFPKRSYRFFNLTNEKVGVALNDHRAVLEKHEDTIIKLENDEAIIQLGVYANRNDKYRDVLNSRWPHRSMERYLIFVIDSPYTVGSLTTKAIPEYFKDSN</sequence>